<dbReference type="Gene3D" id="3.30.300.30">
    <property type="match status" value="1"/>
</dbReference>
<feature type="domain" description="AMP-binding enzyme C-terminal" evidence="6">
    <location>
        <begin position="453"/>
        <end position="531"/>
    </location>
</feature>
<keyword evidence="8" id="KW-1185">Reference proteome</keyword>
<dbReference type="GO" id="GO:0005524">
    <property type="term" value="F:ATP binding"/>
    <property type="evidence" value="ECO:0007669"/>
    <property type="project" value="UniProtKB-KW"/>
</dbReference>
<reference evidence="7 8" key="1">
    <citation type="submission" date="2018-05" db="EMBL/GenBank/DDBJ databases">
        <title>Complete Genome Sequences of Extremely Thermoacidophilic, Metal-Mobilizing Type-Strain Members of the Archaeal Family Sulfolobaceae: Acidianus brierleyi DSM-1651T, Acidianus sulfidivorans DSM-18786T, Metallosphaera hakonensis DSM-7519T, and Metallosphaera prunae DSM-10039T.</title>
        <authorList>
            <person name="Counts J.A."/>
            <person name="Kelly R.M."/>
        </authorList>
    </citation>
    <scope>NUCLEOTIDE SEQUENCE [LARGE SCALE GENOMIC DNA]</scope>
    <source>
        <strain evidence="7 8">DSM 1651</strain>
    </source>
</reference>
<dbReference type="AlphaFoldDB" id="A0A2U9IIB7"/>
<comment type="similarity">
    <text evidence="1">Belongs to the ATP-dependent AMP-binding enzyme family.</text>
</comment>
<dbReference type="InterPro" id="IPR051087">
    <property type="entry name" value="Mitochondrial_ACSM"/>
</dbReference>
<dbReference type="InterPro" id="IPR025110">
    <property type="entry name" value="AMP-bd_C"/>
</dbReference>
<keyword evidence="3" id="KW-0547">Nucleotide-binding</keyword>
<evidence type="ECO:0000256" key="1">
    <source>
        <dbReference type="ARBA" id="ARBA00006432"/>
    </source>
</evidence>
<dbReference type="InterPro" id="IPR045851">
    <property type="entry name" value="AMP-bd_C_sf"/>
</dbReference>
<evidence type="ECO:0000259" key="5">
    <source>
        <dbReference type="Pfam" id="PF00501"/>
    </source>
</evidence>
<feature type="domain" description="AMP-dependent synthetase/ligase" evidence="5">
    <location>
        <begin position="49"/>
        <end position="404"/>
    </location>
</feature>
<organism evidence="7 8">
    <name type="scientific">Acidianus brierleyi</name>
    <dbReference type="NCBI Taxonomy" id="41673"/>
    <lineage>
        <taxon>Archaea</taxon>
        <taxon>Thermoproteota</taxon>
        <taxon>Thermoprotei</taxon>
        <taxon>Sulfolobales</taxon>
        <taxon>Sulfolobaceae</taxon>
        <taxon>Acidianus</taxon>
    </lineage>
</organism>
<name>A0A2U9IIB7_9CREN</name>
<protein>
    <submittedName>
        <fullName evidence="7">Acetyl-CoA synthetase</fullName>
    </submittedName>
</protein>
<dbReference type="GO" id="GO:0016405">
    <property type="term" value="F:CoA-ligase activity"/>
    <property type="evidence" value="ECO:0007669"/>
    <property type="project" value="UniProtKB-ARBA"/>
</dbReference>
<dbReference type="Pfam" id="PF00501">
    <property type="entry name" value="AMP-binding"/>
    <property type="match status" value="1"/>
</dbReference>
<dbReference type="Proteomes" id="UP000248044">
    <property type="component" value="Chromosome"/>
</dbReference>
<evidence type="ECO:0000313" key="7">
    <source>
        <dbReference type="EMBL" id="AWR95773.1"/>
    </source>
</evidence>
<keyword evidence="4" id="KW-0067">ATP-binding</keyword>
<dbReference type="GO" id="GO:0006633">
    <property type="term" value="P:fatty acid biosynthetic process"/>
    <property type="evidence" value="ECO:0007669"/>
    <property type="project" value="TreeGrafter"/>
</dbReference>
<gene>
    <name evidence="7" type="ORF">DFR85_15495</name>
</gene>
<dbReference type="InterPro" id="IPR042099">
    <property type="entry name" value="ANL_N_sf"/>
</dbReference>
<accession>A0A2U9IIB7</accession>
<dbReference type="CDD" id="cd05972">
    <property type="entry name" value="MACS_like"/>
    <property type="match status" value="1"/>
</dbReference>
<dbReference type="GO" id="GO:0006637">
    <property type="term" value="P:acyl-CoA metabolic process"/>
    <property type="evidence" value="ECO:0007669"/>
    <property type="project" value="TreeGrafter"/>
</dbReference>
<keyword evidence="2" id="KW-0436">Ligase</keyword>
<dbReference type="PANTHER" id="PTHR43605:SF10">
    <property type="entry name" value="ACYL-COA SYNTHETASE MEDIUM CHAIN FAMILY MEMBER 3"/>
    <property type="match status" value="1"/>
</dbReference>
<dbReference type="GO" id="GO:0004321">
    <property type="term" value="F:fatty-acyl-CoA synthase activity"/>
    <property type="evidence" value="ECO:0007669"/>
    <property type="project" value="TreeGrafter"/>
</dbReference>
<dbReference type="Pfam" id="PF13193">
    <property type="entry name" value="AMP-binding_C"/>
    <property type="match status" value="1"/>
</dbReference>
<dbReference type="InterPro" id="IPR000873">
    <property type="entry name" value="AMP-dep_synth/lig_dom"/>
</dbReference>
<dbReference type="SUPFAM" id="SSF56801">
    <property type="entry name" value="Acetyl-CoA synthetase-like"/>
    <property type="match status" value="1"/>
</dbReference>
<evidence type="ECO:0000256" key="3">
    <source>
        <dbReference type="ARBA" id="ARBA00022741"/>
    </source>
</evidence>
<dbReference type="EMBL" id="CP029289">
    <property type="protein sequence ID" value="AWR95773.1"/>
    <property type="molecule type" value="Genomic_DNA"/>
</dbReference>
<evidence type="ECO:0000259" key="6">
    <source>
        <dbReference type="Pfam" id="PF13193"/>
    </source>
</evidence>
<proteinExistence type="inferred from homology"/>
<dbReference type="PANTHER" id="PTHR43605">
    <property type="entry name" value="ACYL-COENZYME A SYNTHETASE"/>
    <property type="match status" value="1"/>
</dbReference>
<dbReference type="GO" id="GO:0015645">
    <property type="term" value="F:fatty acid ligase activity"/>
    <property type="evidence" value="ECO:0007669"/>
    <property type="project" value="TreeGrafter"/>
</dbReference>
<sequence>MINQFYIMIHLFDEFRKAMNERDIGKIYSILSEANNFNPKYFNWVSEVFEKTEEKTALIWVDMDKNEEKKLTYRDLSLQTNKLLNFLRKEGLKKGDPVYIMTPIIPEQWISLLAVIKGGFIGVPTAINLTEYELNYRFKDLRPKAIIADEVSATKINVDTLKIVIGKKGGWISYDSILDESDSAYPELTYPDDEILNYFTSGTTGLPKRVIHTAVSYPVGSLSTASFIGIKSNDIHANLSAPGWAKFAWSSFFSPFIMGATVLGINYSGKLDPKKYLDTIESFGVNTFCAPPTAWRQFITLKLDYKFDKLREVVSAGEPLNPEVIKIWKDKFGKTIRDFYGQTETTAMIGNFPWDTSEPGSMGKPSPMYDVRLLDDEGKEVKEGLVGHIAVKLDRRPIGLFKGYSDNEKNKASFRNGYYYTGDKAFYTEKGWYFVGRADDIIKTSDYRVGPFEVESALLEHPAVAEAAVVGSPDPNRWQIVKAFVVLKEGYKPSYELALELSNHVKKLLMVYKAPRIIEFVPELPKTISGKIRRNELRKMEEERRKKGEKSENEYFIS</sequence>
<dbReference type="Gene3D" id="3.40.50.12780">
    <property type="entry name" value="N-terminal domain of ligase-like"/>
    <property type="match status" value="1"/>
</dbReference>
<evidence type="ECO:0000313" key="8">
    <source>
        <dbReference type="Proteomes" id="UP000248044"/>
    </source>
</evidence>
<evidence type="ECO:0000256" key="4">
    <source>
        <dbReference type="ARBA" id="ARBA00022840"/>
    </source>
</evidence>
<dbReference type="KEGG" id="abri:DFR85_15495"/>
<dbReference type="FunFam" id="3.30.300.30:FF:000005">
    <property type="entry name" value="Acyl-coenzyme A synthetase ACSM5, mitochondrial"/>
    <property type="match status" value="1"/>
</dbReference>
<evidence type="ECO:0000256" key="2">
    <source>
        <dbReference type="ARBA" id="ARBA00022598"/>
    </source>
</evidence>